<dbReference type="Gene3D" id="3.20.20.70">
    <property type="entry name" value="Aldolase class I"/>
    <property type="match status" value="1"/>
</dbReference>
<dbReference type="Proteomes" id="UP000887116">
    <property type="component" value="Unassembled WGS sequence"/>
</dbReference>
<dbReference type="OrthoDB" id="5795902at2759"/>
<evidence type="ECO:0000256" key="3">
    <source>
        <dbReference type="ARBA" id="ARBA00023295"/>
    </source>
</evidence>
<dbReference type="CDD" id="cd14792">
    <property type="entry name" value="GH27"/>
    <property type="match status" value="1"/>
</dbReference>
<dbReference type="EC" id="3.2.1.-" evidence="4"/>
<dbReference type="GO" id="GO:0005737">
    <property type="term" value="C:cytoplasm"/>
    <property type="evidence" value="ECO:0007669"/>
    <property type="project" value="TreeGrafter"/>
</dbReference>
<keyword evidence="6" id="KW-1185">Reference proteome</keyword>
<evidence type="ECO:0000256" key="1">
    <source>
        <dbReference type="ARBA" id="ARBA00009743"/>
    </source>
</evidence>
<keyword evidence="2 4" id="KW-0378">Hydrolase</keyword>
<dbReference type="InterPro" id="IPR013785">
    <property type="entry name" value="Aldolase_TIM"/>
</dbReference>
<dbReference type="EMBL" id="BMAO01021661">
    <property type="protein sequence ID" value="GFQ76527.1"/>
    <property type="molecule type" value="Genomic_DNA"/>
</dbReference>
<evidence type="ECO:0000256" key="4">
    <source>
        <dbReference type="RuleBase" id="RU361168"/>
    </source>
</evidence>
<dbReference type="InterPro" id="IPR000111">
    <property type="entry name" value="Glyco_hydro_27/36_CS"/>
</dbReference>
<gene>
    <name evidence="5" type="primary">NAGA</name>
    <name evidence="5" type="ORF">TNCT_663901</name>
</gene>
<evidence type="ECO:0000313" key="5">
    <source>
        <dbReference type="EMBL" id="GFQ76527.1"/>
    </source>
</evidence>
<protein>
    <recommendedName>
        <fullName evidence="4">Alpha-galactosidase</fullName>
        <ecNumber evidence="4">3.2.1.-</ecNumber>
    </recommendedName>
</protein>
<dbReference type="AlphaFoldDB" id="A0A8X6FDD8"/>
<accession>A0A8X6FDD8</accession>
<comment type="similarity">
    <text evidence="1 4">Belongs to the glycosyl hydrolase 27 family.</text>
</comment>
<dbReference type="GO" id="GO:0004557">
    <property type="term" value="F:alpha-galactosidase activity"/>
    <property type="evidence" value="ECO:0007669"/>
    <property type="project" value="TreeGrafter"/>
</dbReference>
<sequence>MGNFDLYRIHLNSEKLFVEMADRLVEDGYRDAGYVHINIDDCWMASYRDSKGNMVADSQRFPQGIPFLAHYMHGRGLKLGIYQDFGIRTCMGYPGIVGHMKQDSEAFAKWKVDMVKLDACHSHPSQMNEGYIAFGRYLNETNRPIVYSCSWPYYLLVNEIEVSF</sequence>
<keyword evidence="4" id="KW-1015">Disulfide bond</keyword>
<proteinExistence type="inferred from homology"/>
<dbReference type="PRINTS" id="PR00740">
    <property type="entry name" value="GLHYDRLASE27"/>
</dbReference>
<dbReference type="PANTHER" id="PTHR11452">
    <property type="entry name" value="ALPHA-GALACTOSIDASE/ALPHA-N-ACETYLGALACTOSAMINIDASE"/>
    <property type="match status" value="1"/>
</dbReference>
<dbReference type="GO" id="GO:0009311">
    <property type="term" value="P:oligosaccharide metabolic process"/>
    <property type="evidence" value="ECO:0007669"/>
    <property type="project" value="TreeGrafter"/>
</dbReference>
<evidence type="ECO:0000256" key="2">
    <source>
        <dbReference type="ARBA" id="ARBA00022801"/>
    </source>
</evidence>
<evidence type="ECO:0000313" key="6">
    <source>
        <dbReference type="Proteomes" id="UP000887116"/>
    </source>
</evidence>
<dbReference type="InterPro" id="IPR017853">
    <property type="entry name" value="GH"/>
</dbReference>
<reference evidence="5" key="1">
    <citation type="submission" date="2020-07" db="EMBL/GenBank/DDBJ databases">
        <title>Multicomponent nature underlies the extraordinary mechanical properties of spider dragline silk.</title>
        <authorList>
            <person name="Kono N."/>
            <person name="Nakamura H."/>
            <person name="Mori M."/>
            <person name="Yoshida Y."/>
            <person name="Ohtoshi R."/>
            <person name="Malay A.D."/>
            <person name="Moran D.A.P."/>
            <person name="Tomita M."/>
            <person name="Numata K."/>
            <person name="Arakawa K."/>
        </authorList>
    </citation>
    <scope>NUCLEOTIDE SEQUENCE</scope>
</reference>
<comment type="caution">
    <text evidence="5">The sequence shown here is derived from an EMBL/GenBank/DDBJ whole genome shotgun (WGS) entry which is preliminary data.</text>
</comment>
<dbReference type="Pfam" id="PF16499">
    <property type="entry name" value="Melibiase_2"/>
    <property type="match status" value="1"/>
</dbReference>
<name>A0A8X6FDD8_TRICU</name>
<dbReference type="SUPFAM" id="SSF51445">
    <property type="entry name" value="(Trans)glycosidases"/>
    <property type="match status" value="1"/>
</dbReference>
<dbReference type="InterPro" id="IPR002241">
    <property type="entry name" value="Glyco_hydro_27"/>
</dbReference>
<dbReference type="PROSITE" id="PS00512">
    <property type="entry name" value="ALPHA_GALACTOSIDASE"/>
    <property type="match status" value="1"/>
</dbReference>
<comment type="subunit">
    <text evidence="4">Homodimer.</text>
</comment>
<dbReference type="PANTHER" id="PTHR11452:SF83">
    <property type="entry name" value="ALPHA-GALACTOSIDASE"/>
    <property type="match status" value="1"/>
</dbReference>
<dbReference type="GO" id="GO:0016139">
    <property type="term" value="P:glycoside catabolic process"/>
    <property type="evidence" value="ECO:0007669"/>
    <property type="project" value="TreeGrafter"/>
</dbReference>
<organism evidence="5 6">
    <name type="scientific">Trichonephila clavata</name>
    <name type="common">Joro spider</name>
    <name type="synonym">Nephila clavata</name>
    <dbReference type="NCBI Taxonomy" id="2740835"/>
    <lineage>
        <taxon>Eukaryota</taxon>
        <taxon>Metazoa</taxon>
        <taxon>Ecdysozoa</taxon>
        <taxon>Arthropoda</taxon>
        <taxon>Chelicerata</taxon>
        <taxon>Arachnida</taxon>
        <taxon>Araneae</taxon>
        <taxon>Araneomorphae</taxon>
        <taxon>Entelegynae</taxon>
        <taxon>Araneoidea</taxon>
        <taxon>Nephilidae</taxon>
        <taxon>Trichonephila</taxon>
    </lineage>
</organism>
<keyword evidence="3 4" id="KW-0326">Glycosidase</keyword>